<protein>
    <submittedName>
        <fullName evidence="2">SusF/SusE family outer membrane protein</fullName>
    </submittedName>
</protein>
<accession>A0AAE3M8Z8</accession>
<dbReference type="Pfam" id="PF14292">
    <property type="entry name" value="SusE"/>
    <property type="match status" value="1"/>
</dbReference>
<proteinExistence type="predicted"/>
<name>A0AAE3M8Z8_9BACT</name>
<evidence type="ECO:0000259" key="1">
    <source>
        <dbReference type="Pfam" id="PF14292"/>
    </source>
</evidence>
<dbReference type="EMBL" id="JAPDPJ010000094">
    <property type="protein sequence ID" value="MCW3789278.1"/>
    <property type="molecule type" value="Genomic_DNA"/>
</dbReference>
<sequence length="503" mass="55491">MTQILNNISYTRLYRWTMGWFTFTTLILVFLLSACQEEYDAEVSNGELISISASADALVLEQVDYSNSAITFNWTTGSNQGTGASISYVFEIDKAGNDFASAKVYDFGKQVYEKSLTVEDLNDMVTELWGVLPGESLNLEARVTAKVADESVEDDVSSVVSFSVQTYKPVSESLYIVGDATSAGWNIADAIEMTGDDEEPWIFTYEGQLSPGNFKFPVSTDECWCQDFYTQNPDDAELMVYNEGGSGDDVQWEVLEGSPYVVTVNLLDLTISIEKQVGPAYTELYIVGDASLSGWNIGSPEAFTQDADDPFVFTYEGPLNTGNLKFSTYQGDWCDGDWFVASQDNQTLDATDYVINQGCNGNDCKWVVTDETAGRYLITINLFDNTVKFEKVMLYLIGDGGPNGWNIGTPEPFTYSNGVYTFNGELGADNAEGEFKISKFKGDWCNGDWINAATESQSLSNTSYIITHGCDGPDNKWKLSSGDAGTYEITIDLDNEVMAITKQ</sequence>
<dbReference type="InterPro" id="IPR025970">
    <property type="entry name" value="SusE"/>
</dbReference>
<evidence type="ECO:0000313" key="3">
    <source>
        <dbReference type="Proteomes" id="UP001209229"/>
    </source>
</evidence>
<organism evidence="2 3">
    <name type="scientific">Plebeiibacterium sediminum</name>
    <dbReference type="NCBI Taxonomy" id="2992112"/>
    <lineage>
        <taxon>Bacteria</taxon>
        <taxon>Pseudomonadati</taxon>
        <taxon>Bacteroidota</taxon>
        <taxon>Bacteroidia</taxon>
        <taxon>Marinilabiliales</taxon>
        <taxon>Marinilabiliaceae</taxon>
        <taxon>Plebeiibacterium</taxon>
    </lineage>
</organism>
<gene>
    <name evidence="2" type="ORF">OM075_22630</name>
</gene>
<dbReference type="RefSeq" id="WP_301192833.1">
    <property type="nucleotide sequence ID" value="NZ_JAPDPJ010000094.1"/>
</dbReference>
<evidence type="ECO:0000313" key="2">
    <source>
        <dbReference type="EMBL" id="MCW3789278.1"/>
    </source>
</evidence>
<feature type="domain" description="SusE outer membrane protein" evidence="1">
    <location>
        <begin position="40"/>
        <end position="143"/>
    </location>
</feature>
<dbReference type="AlphaFoldDB" id="A0AAE3M8Z8"/>
<dbReference type="GO" id="GO:2001070">
    <property type="term" value="F:starch binding"/>
    <property type="evidence" value="ECO:0007669"/>
    <property type="project" value="InterPro"/>
</dbReference>
<comment type="caution">
    <text evidence="2">The sequence shown here is derived from an EMBL/GenBank/DDBJ whole genome shotgun (WGS) entry which is preliminary data.</text>
</comment>
<keyword evidence="3" id="KW-1185">Reference proteome</keyword>
<reference evidence="2" key="1">
    <citation type="submission" date="2022-10" db="EMBL/GenBank/DDBJ databases">
        <authorList>
            <person name="Yu W.X."/>
        </authorList>
    </citation>
    <scope>NUCLEOTIDE SEQUENCE</scope>
    <source>
        <strain evidence="2">AAT</strain>
    </source>
</reference>
<dbReference type="Proteomes" id="UP001209229">
    <property type="component" value="Unassembled WGS sequence"/>
</dbReference>
<dbReference type="GO" id="GO:0019867">
    <property type="term" value="C:outer membrane"/>
    <property type="evidence" value="ECO:0007669"/>
    <property type="project" value="InterPro"/>
</dbReference>
<dbReference type="Gene3D" id="2.60.40.3620">
    <property type="match status" value="3"/>
</dbReference>